<evidence type="ECO:0000256" key="3">
    <source>
        <dbReference type="SAM" id="MobiDB-lite"/>
    </source>
</evidence>
<dbReference type="Pfam" id="PF05729">
    <property type="entry name" value="NACHT"/>
    <property type="match status" value="1"/>
</dbReference>
<dbReference type="InterPro" id="IPR018200">
    <property type="entry name" value="USP_CS"/>
</dbReference>
<dbReference type="InterPro" id="IPR027417">
    <property type="entry name" value="P-loop_NTPase"/>
</dbReference>
<keyword evidence="2" id="KW-0677">Repeat</keyword>
<keyword evidence="1" id="KW-0433">Leucine-rich repeat</keyword>
<evidence type="ECO:0000256" key="1">
    <source>
        <dbReference type="ARBA" id="ARBA00022614"/>
    </source>
</evidence>
<dbReference type="Pfam" id="PF00443">
    <property type="entry name" value="UCH"/>
    <property type="match status" value="2"/>
</dbReference>
<dbReference type="Proteomes" id="UP000324632">
    <property type="component" value="Chromosome 2"/>
</dbReference>
<name>A0A5A9PW02_9TELE</name>
<dbReference type="InterPro" id="IPR007111">
    <property type="entry name" value="NACHT_NTPase"/>
</dbReference>
<feature type="compositionally biased region" description="Polar residues" evidence="3">
    <location>
        <begin position="502"/>
        <end position="522"/>
    </location>
</feature>
<accession>A0A5A9PW02</accession>
<feature type="compositionally biased region" description="Basic and acidic residues" evidence="3">
    <location>
        <begin position="485"/>
        <end position="501"/>
    </location>
</feature>
<dbReference type="GO" id="GO:0004843">
    <property type="term" value="F:cysteine-type deubiquitinase activity"/>
    <property type="evidence" value="ECO:0007669"/>
    <property type="project" value="InterPro"/>
</dbReference>
<feature type="region of interest" description="Disordered" evidence="3">
    <location>
        <begin position="812"/>
        <end position="833"/>
    </location>
</feature>
<dbReference type="SUPFAM" id="SSF54001">
    <property type="entry name" value="Cysteine proteinases"/>
    <property type="match status" value="2"/>
</dbReference>
<keyword evidence="6" id="KW-1185">Reference proteome</keyword>
<dbReference type="EMBL" id="SOYY01000002">
    <property type="protein sequence ID" value="KAA0724709.1"/>
    <property type="molecule type" value="Genomic_DNA"/>
</dbReference>
<evidence type="ECO:0000259" key="4">
    <source>
        <dbReference type="PROSITE" id="PS50235"/>
    </source>
</evidence>
<organism evidence="5 6">
    <name type="scientific">Triplophysa tibetana</name>
    <dbReference type="NCBI Taxonomy" id="1572043"/>
    <lineage>
        <taxon>Eukaryota</taxon>
        <taxon>Metazoa</taxon>
        <taxon>Chordata</taxon>
        <taxon>Craniata</taxon>
        <taxon>Vertebrata</taxon>
        <taxon>Euteleostomi</taxon>
        <taxon>Actinopterygii</taxon>
        <taxon>Neopterygii</taxon>
        <taxon>Teleostei</taxon>
        <taxon>Ostariophysi</taxon>
        <taxon>Cypriniformes</taxon>
        <taxon>Nemacheilidae</taxon>
        <taxon>Triplophysa</taxon>
    </lineage>
</organism>
<comment type="caution">
    <text evidence="5">The sequence shown here is derived from an EMBL/GenBank/DDBJ whole genome shotgun (WGS) entry which is preliminary data.</text>
</comment>
<dbReference type="Gene3D" id="3.40.50.300">
    <property type="entry name" value="P-loop containing nucleotide triphosphate hydrolases"/>
    <property type="match status" value="1"/>
</dbReference>
<gene>
    <name evidence="5" type="ORF">E1301_Tti015253</name>
</gene>
<sequence>MNSRHQTSFHILRKPTEKTKSRELESINFQELNDKSLQENEKETFAMSKVLLEAEDTITHDANSEQFFLNSRKTVTASANASKNLNYRPVEHDTEHDTYIVINSNDKDQIDVVDEVSDSEICEEQDAAEYFQKILSMTEPRPSEQNTLNAQFKDILMEGEDLLYCEHCEKMTKMKMSCTIVKLPQVLMLHMQRFYLDFNSMSYMKNDSDVEIPLELKVKKGEKVYNYDLYAIVHHIGSLGGGHYYAEIKGSKDEWYEFNDSRVQRIHDYFRVRCSENHIISDTACLLFFKKSNAQQDKHFPMHVKLSDKYQSQNQSTKTKCEASDESFKQTCPHVIITMPNELQQQSQDHKAETNENSPQDISDASAMGIQPTGSDNQPTLNVDASVTAEASKMSDISHKKLSEAGECETGFNTTTSIQSKGDNHHTLAKIIDSGITETITSSSETRERRTKRANSWPQDRPMLLQTHSDCKGSAYNVYIKTPNDPHRALQQEPKDHKAETYENSSQDLTDTSAVEVQSTNGNHDDQSKLNVDFSITAELNNSSETQGGDFYKSDSDTENNEVVIERLLKKKTFTSTQNNENVVRHFPCGLINQGMTCYLNTVLQTLFMTVKYRNEVLSQEKDKENILKALADVFRKLEEEKSAVHTKEVTDALNITDVFEQQDAAEYLQMILHKTPGPSKHEALSAYEDVREMEGEDQLYCVKCDSMENMQTANCIKEWPDILTLQMKRFEMTFKERGVNYWKNENEVNFPSETKVYSLNYELFVIINHHGTYKSGHYNVFIKDESKKWFYFNDDFVKEVNWTTTELIKQRSDDTSQRTVQQALASAEKRDTSREISPIWKNAKMPEDKETSSKRIKEKLQYLNEDTLNGERLMDIFIEQNMRENFSCSADGKEIMSSKIFEGENIQTVLTKGDAGFGKTVCVQKFVLDWAEERTCTDINYMFLMPLQKLNIISEKVKECSFMELLQQYFDIAENVKLCDSDKIMFILYGLNELKLPLDLKITKKIADVNESASVSDLLTNLIMRNLLPKSLIWITSRPGASAQILERYVDRVTQLNGFNEEQKDKCLRKSIRDPKMAKRVISHIKRSKRIYSMCHIPDYCRILATMSEAMLQTDHEEIPKTLTQMYATLLVAQTKMSSHFLTKENILFFAYLAFRLLVNGKSPICEDLKEMETIVTSSANKKTGIICQNKNKSFCFVNHRTQEFLAALYVTETINRGHNHEHTGHVQEFLSLKLDPSYGEQCFTEYHLLQNVVDRALEKQMDDFLTFLLGLSLESSQRILQGILTQRESSSSSKQAITQNIKNLILNSPPETSSRLFDCLMEVDERFLVQEIKNQLKYEVRLSPSEWSAHMFVLVNSEEQLDDPLEKHPLKLRPVLKTSGEPE</sequence>
<evidence type="ECO:0000313" key="5">
    <source>
        <dbReference type="EMBL" id="KAA0724709.1"/>
    </source>
</evidence>
<feature type="domain" description="USP" evidence="4">
    <location>
        <begin position="589"/>
        <end position="815"/>
    </location>
</feature>
<feature type="region of interest" description="Disordered" evidence="3">
    <location>
        <begin position="343"/>
        <end position="381"/>
    </location>
</feature>
<feature type="compositionally biased region" description="Polar residues" evidence="3">
    <location>
        <begin position="372"/>
        <end position="381"/>
    </location>
</feature>
<dbReference type="PROSITE" id="PS50235">
    <property type="entry name" value="USP_3"/>
    <property type="match status" value="2"/>
</dbReference>
<dbReference type="GO" id="GO:0016579">
    <property type="term" value="P:protein deubiquitination"/>
    <property type="evidence" value="ECO:0007669"/>
    <property type="project" value="InterPro"/>
</dbReference>
<dbReference type="InterPro" id="IPR041267">
    <property type="entry name" value="NLRP_HD2"/>
</dbReference>
<dbReference type="PROSITE" id="PS00973">
    <property type="entry name" value="USP_2"/>
    <property type="match status" value="1"/>
</dbReference>
<feature type="region of interest" description="Disordered" evidence="3">
    <location>
        <begin position="485"/>
        <end position="529"/>
    </location>
</feature>
<protein>
    <submittedName>
        <fullName evidence="5">NACHT, LRR and PYD domains-containing protein 7</fullName>
    </submittedName>
</protein>
<reference evidence="5 6" key="1">
    <citation type="journal article" date="2019" name="Mol. Ecol. Resour.">
        <title>Chromosome-level genome assembly of Triplophysa tibetana, a fish adapted to the harsh high-altitude environment of the Tibetan Plateau.</title>
        <authorList>
            <person name="Yang X."/>
            <person name="Liu H."/>
            <person name="Ma Z."/>
            <person name="Zou Y."/>
            <person name="Zou M."/>
            <person name="Mao Y."/>
            <person name="Li X."/>
            <person name="Wang H."/>
            <person name="Chen T."/>
            <person name="Wang W."/>
            <person name="Yang R."/>
        </authorList>
    </citation>
    <scope>NUCLEOTIDE SEQUENCE [LARGE SCALE GENOMIC DNA]</scope>
    <source>
        <strain evidence="5">TTIB1903HZAU</strain>
        <tissue evidence="5">Muscle</tissue>
    </source>
</reference>
<dbReference type="Pfam" id="PF17776">
    <property type="entry name" value="NLRC4_HD2"/>
    <property type="match status" value="1"/>
</dbReference>
<feature type="domain" description="USP" evidence="4">
    <location>
        <begin position="1"/>
        <end position="292"/>
    </location>
</feature>
<dbReference type="Gene3D" id="3.90.70.10">
    <property type="entry name" value="Cysteine proteinases"/>
    <property type="match status" value="3"/>
</dbReference>
<evidence type="ECO:0000313" key="6">
    <source>
        <dbReference type="Proteomes" id="UP000324632"/>
    </source>
</evidence>
<proteinExistence type="predicted"/>
<evidence type="ECO:0000256" key="2">
    <source>
        <dbReference type="ARBA" id="ARBA00022737"/>
    </source>
</evidence>
<feature type="region of interest" description="Disordered" evidence="3">
    <location>
        <begin position="1"/>
        <end position="22"/>
    </location>
</feature>
<dbReference type="InterPro" id="IPR051261">
    <property type="entry name" value="NLR"/>
</dbReference>
<dbReference type="PANTHER" id="PTHR24106">
    <property type="entry name" value="NACHT, LRR AND CARD DOMAINS-CONTAINING"/>
    <property type="match status" value="1"/>
</dbReference>
<dbReference type="InterPro" id="IPR028889">
    <property type="entry name" value="USP"/>
</dbReference>
<dbReference type="InterPro" id="IPR001394">
    <property type="entry name" value="Peptidase_C19_UCH"/>
</dbReference>
<dbReference type="InterPro" id="IPR038765">
    <property type="entry name" value="Papain-like_cys_pep_sf"/>
</dbReference>